<evidence type="ECO:0000259" key="8">
    <source>
        <dbReference type="PROSITE" id="PS50132"/>
    </source>
</evidence>
<dbReference type="Gene3D" id="1.10.167.10">
    <property type="entry name" value="Regulator of G-protein Signalling 4, domain 2"/>
    <property type="match status" value="1"/>
</dbReference>
<dbReference type="InterPro" id="IPR036305">
    <property type="entry name" value="RGS_sf"/>
</dbReference>
<feature type="domain" description="Protein kinase" evidence="7">
    <location>
        <begin position="174"/>
        <end position="588"/>
    </location>
</feature>
<dbReference type="InterPro" id="IPR016137">
    <property type="entry name" value="RGS"/>
</dbReference>
<keyword evidence="3" id="KW-0547">Nucleotide-binding</keyword>
<dbReference type="GO" id="GO:0004674">
    <property type="term" value="F:protein serine/threonine kinase activity"/>
    <property type="evidence" value="ECO:0007669"/>
    <property type="project" value="UniProtKB-KW"/>
</dbReference>
<dbReference type="SUPFAM" id="SSF48097">
    <property type="entry name" value="Regulator of G-protein signaling, RGS"/>
    <property type="match status" value="1"/>
</dbReference>
<dbReference type="GO" id="GO:0005524">
    <property type="term" value="F:ATP binding"/>
    <property type="evidence" value="ECO:0007669"/>
    <property type="project" value="UniProtKB-KW"/>
</dbReference>
<feature type="region of interest" description="Disordered" evidence="6">
    <location>
        <begin position="394"/>
        <end position="458"/>
    </location>
</feature>
<dbReference type="SUPFAM" id="SSF56112">
    <property type="entry name" value="Protein kinase-like (PK-like)"/>
    <property type="match status" value="1"/>
</dbReference>
<dbReference type="PANTHER" id="PTHR24351">
    <property type="entry name" value="RIBOSOMAL PROTEIN S6 KINASE"/>
    <property type="match status" value="1"/>
</dbReference>
<sequence length="691" mass="78918">MTGRGVPAPLVAANTQWKMVPQTISRDKSLKSLDEAELNNMLNDPVGQKHIGNYAKKILTSESFYCWIEILEFRDAPSSGYQRSVAKHIYKKYIREGASMALGGLTREMVADYDQKLAVIDTALINQDFFAPIQKLCFDDMCRNTYHRFKSSPEFDLYKLELKDTYNKVTVDDFDYLELLGSGGFGRVVHARKKSTGKHYVKVRGGGRLHGTSPLPDRLAPPLSESLFVAVFGWSVSYVLRDMLDVWEFTMAGSWFDLAMKIQLKNGLLHEHQDQLDQITSEKDILQICNHPYILDMHYSFQTSAHAIIVTELVRGGDLNELMKTSKKGYLPEGRVRLYAAEIALALNHLHELGLIYRDLKPCNVLLGEDGHIVLADMGLATGLEEIRAKKREKERLAANESKDTEEAPASSRQLTDAEEQKRRDEENAAPSTNSQLQNIPKSFARPPDAKYTRRKTTVGTKGYMAPELISGKLLRREERPGYNYTIDYWSLGVTVYELVCGYQPFNLYNVLGDGFLAEIAQEVEVAKLSPRSQYRAELERMAAGVDYPEYVSEDVRDFINKLLDVNASSRMGCTARGFLDIMEHPYFKDLDWERLMVKHVQPEFTPTVKPLTDRKTYSNFWNMMAHFDARDKHFIRHDWYQDPPPEKQKAFEHWDYISPHTLKAELGIAAEMDESNRPYKILQLTGETAG</sequence>
<evidence type="ECO:0000256" key="4">
    <source>
        <dbReference type="ARBA" id="ARBA00022777"/>
    </source>
</evidence>
<dbReference type="PROSITE" id="PS51285">
    <property type="entry name" value="AGC_KINASE_CTER"/>
    <property type="match status" value="1"/>
</dbReference>
<evidence type="ECO:0000256" key="3">
    <source>
        <dbReference type="ARBA" id="ARBA00022741"/>
    </source>
</evidence>
<name>A0A418AQK6_9STRA</name>
<proteinExistence type="predicted"/>
<reference evidence="10 11" key="1">
    <citation type="submission" date="2018-08" db="EMBL/GenBank/DDBJ databases">
        <title>Aphanomyces genome sequencing and annotation.</title>
        <authorList>
            <person name="Minardi D."/>
            <person name="Oidtmann B."/>
            <person name="Van Der Giezen M."/>
            <person name="Studholme D.J."/>
        </authorList>
    </citation>
    <scope>NUCLEOTIDE SEQUENCE [LARGE SCALE GENOMIC DNA]</scope>
    <source>
        <strain evidence="10 11">NJM0002</strain>
    </source>
</reference>
<dbReference type="InterPro" id="IPR000961">
    <property type="entry name" value="AGC-kinase_C"/>
</dbReference>
<keyword evidence="5" id="KW-0067">ATP-binding</keyword>
<dbReference type="InterPro" id="IPR008271">
    <property type="entry name" value="Ser/Thr_kinase_AS"/>
</dbReference>
<comment type="caution">
    <text evidence="10">The sequence shown here is derived from an EMBL/GenBank/DDBJ whole genome shotgun (WGS) entry which is preliminary data.</text>
</comment>
<keyword evidence="1" id="KW-0723">Serine/threonine-protein kinase</keyword>
<feature type="domain" description="RGS" evidence="8">
    <location>
        <begin position="37"/>
        <end position="155"/>
    </location>
</feature>
<evidence type="ECO:0000313" key="11">
    <source>
        <dbReference type="Proteomes" id="UP000285060"/>
    </source>
</evidence>
<dbReference type="InterPro" id="IPR011009">
    <property type="entry name" value="Kinase-like_dom_sf"/>
</dbReference>
<protein>
    <recommendedName>
        <fullName evidence="12">AGC protein kinase</fullName>
    </recommendedName>
</protein>
<evidence type="ECO:0000256" key="6">
    <source>
        <dbReference type="SAM" id="MobiDB-lite"/>
    </source>
</evidence>
<dbReference type="Gene3D" id="3.30.200.20">
    <property type="entry name" value="Phosphorylase Kinase, domain 1"/>
    <property type="match status" value="3"/>
</dbReference>
<organism evidence="10 11">
    <name type="scientific">Aphanomyces invadans</name>
    <dbReference type="NCBI Taxonomy" id="157072"/>
    <lineage>
        <taxon>Eukaryota</taxon>
        <taxon>Sar</taxon>
        <taxon>Stramenopiles</taxon>
        <taxon>Oomycota</taxon>
        <taxon>Saprolegniomycetes</taxon>
        <taxon>Saprolegniales</taxon>
        <taxon>Verrucalvaceae</taxon>
        <taxon>Aphanomyces</taxon>
    </lineage>
</organism>
<evidence type="ECO:0000259" key="7">
    <source>
        <dbReference type="PROSITE" id="PS50011"/>
    </source>
</evidence>
<dbReference type="InterPro" id="IPR044926">
    <property type="entry name" value="RGS_subdomain_2"/>
</dbReference>
<evidence type="ECO:0000259" key="9">
    <source>
        <dbReference type="PROSITE" id="PS51285"/>
    </source>
</evidence>
<dbReference type="Gene3D" id="1.10.510.10">
    <property type="entry name" value="Transferase(Phosphotransferase) domain 1"/>
    <property type="match status" value="2"/>
</dbReference>
<dbReference type="Pfam" id="PF00069">
    <property type="entry name" value="Pkinase"/>
    <property type="match status" value="2"/>
</dbReference>
<dbReference type="AlphaFoldDB" id="A0A418AQK6"/>
<feature type="domain" description="AGC-kinase C-terminal" evidence="9">
    <location>
        <begin position="589"/>
        <end position="667"/>
    </location>
</feature>
<dbReference type="EMBL" id="QUSY01000777">
    <property type="protein sequence ID" value="RHY27415.1"/>
    <property type="molecule type" value="Genomic_DNA"/>
</dbReference>
<keyword evidence="2" id="KW-0808">Transferase</keyword>
<dbReference type="InterPro" id="IPR000719">
    <property type="entry name" value="Prot_kinase_dom"/>
</dbReference>
<keyword evidence="4" id="KW-0418">Kinase</keyword>
<evidence type="ECO:0000313" key="10">
    <source>
        <dbReference type="EMBL" id="RHY27415.1"/>
    </source>
</evidence>
<dbReference type="PROSITE" id="PS50011">
    <property type="entry name" value="PROTEIN_KINASE_DOM"/>
    <property type="match status" value="1"/>
</dbReference>
<dbReference type="PROSITE" id="PS00108">
    <property type="entry name" value="PROTEIN_KINASE_ST"/>
    <property type="match status" value="1"/>
</dbReference>
<feature type="compositionally biased region" description="Basic and acidic residues" evidence="6">
    <location>
        <begin position="394"/>
        <end position="406"/>
    </location>
</feature>
<evidence type="ECO:0000256" key="1">
    <source>
        <dbReference type="ARBA" id="ARBA00022527"/>
    </source>
</evidence>
<evidence type="ECO:0008006" key="12">
    <source>
        <dbReference type="Google" id="ProtNLM"/>
    </source>
</evidence>
<dbReference type="SMART" id="SM00220">
    <property type="entry name" value="S_TKc"/>
    <property type="match status" value="1"/>
</dbReference>
<dbReference type="PROSITE" id="PS50132">
    <property type="entry name" value="RGS"/>
    <property type="match status" value="1"/>
</dbReference>
<dbReference type="Pfam" id="PF00615">
    <property type="entry name" value="RGS"/>
    <property type="match status" value="1"/>
</dbReference>
<evidence type="ECO:0000256" key="2">
    <source>
        <dbReference type="ARBA" id="ARBA00022679"/>
    </source>
</evidence>
<accession>A0A418AQK6</accession>
<dbReference type="SMART" id="SM00315">
    <property type="entry name" value="RGS"/>
    <property type="match status" value="1"/>
</dbReference>
<keyword evidence="11" id="KW-1185">Reference proteome</keyword>
<evidence type="ECO:0000256" key="5">
    <source>
        <dbReference type="ARBA" id="ARBA00022840"/>
    </source>
</evidence>
<feature type="compositionally biased region" description="Polar residues" evidence="6">
    <location>
        <begin position="430"/>
        <end position="441"/>
    </location>
</feature>
<gene>
    <name evidence="10" type="ORF">DYB32_006791</name>
</gene>
<dbReference type="Proteomes" id="UP000285060">
    <property type="component" value="Unassembled WGS sequence"/>
</dbReference>
<dbReference type="VEuPathDB" id="FungiDB:H310_07421"/>